<comment type="caution">
    <text evidence="12">The sequence shown here is derived from an EMBL/GenBank/DDBJ whole genome shotgun (WGS) entry which is preliminary data.</text>
</comment>
<comment type="subunit">
    <text evidence="8">Component of the ribosomal small subunit (SSU) processome.</text>
</comment>
<evidence type="ECO:0000256" key="2">
    <source>
        <dbReference type="ARBA" id="ARBA00009344"/>
    </source>
</evidence>
<dbReference type="InterPro" id="IPR036612">
    <property type="entry name" value="KH_dom_type_1_sf"/>
</dbReference>
<reference evidence="12 13" key="1">
    <citation type="submission" date="2024-02" db="EMBL/GenBank/DDBJ databases">
        <title>De novo assembly and annotation of 12 fungi associated with fruit tree decline syndrome in Ontario, Canada.</title>
        <authorList>
            <person name="Sulman M."/>
            <person name="Ellouze W."/>
            <person name="Ilyukhin E."/>
        </authorList>
    </citation>
    <scope>NUCLEOTIDE SEQUENCE [LARGE SCALE GENOMIC DNA]</scope>
    <source>
        <strain evidence="12 13">M11/M66-122</strain>
    </source>
</reference>
<dbReference type="SUPFAM" id="SSF54791">
    <property type="entry name" value="Eukaryotic type KH-domain (KH-domain type I)"/>
    <property type="match status" value="1"/>
</dbReference>
<dbReference type="InterPro" id="IPR048548">
    <property type="entry name" value="KRR1-like_KH2"/>
</dbReference>
<feature type="region of interest" description="Disordered" evidence="9">
    <location>
        <begin position="227"/>
        <end position="307"/>
    </location>
</feature>
<evidence type="ECO:0000259" key="11">
    <source>
        <dbReference type="Pfam" id="PF21800"/>
    </source>
</evidence>
<dbReference type="PANTHER" id="PTHR12581">
    <property type="entry name" value="HIV-1 REV BINDING PROTEIN 2, 3"/>
    <property type="match status" value="1"/>
</dbReference>
<evidence type="ECO:0000256" key="4">
    <source>
        <dbReference type="ARBA" id="ARBA00022552"/>
    </source>
</evidence>
<keyword evidence="13" id="KW-1185">Reference proteome</keyword>
<name>A0AAN9US85_9PEZI</name>
<dbReference type="PIRSF" id="PIRSF006515">
    <property type="entry name" value="KRR1"/>
    <property type="match status" value="1"/>
</dbReference>
<dbReference type="InterPro" id="IPR048550">
    <property type="entry name" value="KRR1-like_KH1_euk"/>
</dbReference>
<dbReference type="Gene3D" id="3.30.1370.10">
    <property type="entry name" value="K Homology domain, type 1"/>
    <property type="match status" value="3"/>
</dbReference>
<dbReference type="GO" id="GO:0006364">
    <property type="term" value="P:rRNA processing"/>
    <property type="evidence" value="ECO:0007669"/>
    <property type="project" value="UniProtKB-KW"/>
</dbReference>
<dbReference type="Pfam" id="PF21800">
    <property type="entry name" value="KH_KRR1_2nd"/>
    <property type="match status" value="1"/>
</dbReference>
<keyword evidence="5 8" id="KW-0694">RNA-binding</keyword>
<dbReference type="InterPro" id="IPR048549">
    <property type="entry name" value="KRR1-like_KH2_euk"/>
</dbReference>
<comment type="function">
    <text evidence="8">Required for 40S ribosome biogenesis. Involved in nucleolar processing of pre-18S ribosomal RNA and ribosome assembly.</text>
</comment>
<gene>
    <name evidence="12" type="primary">KRR1</name>
    <name evidence="12" type="ORF">SLS62_008917</name>
</gene>
<evidence type="ECO:0000256" key="3">
    <source>
        <dbReference type="ARBA" id="ARBA00022517"/>
    </source>
</evidence>
<keyword evidence="3 8" id="KW-0690">Ribosome biogenesis</keyword>
<dbReference type="PANTHER" id="PTHR12581:SF0">
    <property type="entry name" value="KRR1 SMALL SUBUNIT PROCESSOME COMPONENT HOMOLOG"/>
    <property type="match status" value="1"/>
</dbReference>
<comment type="subcellular location">
    <subcellularLocation>
        <location evidence="1 8">Nucleus</location>
        <location evidence="1 8">Nucleolus</location>
    </subcellularLocation>
</comment>
<dbReference type="Proteomes" id="UP001320420">
    <property type="component" value="Unassembled WGS sequence"/>
</dbReference>
<dbReference type="AlphaFoldDB" id="A0AAN9US85"/>
<evidence type="ECO:0000256" key="6">
    <source>
        <dbReference type="ARBA" id="ARBA00023242"/>
    </source>
</evidence>
<dbReference type="FunFam" id="3.30.1370.10:FF:000014">
    <property type="entry name" value="KRR1 small subunit processome component"/>
    <property type="match status" value="1"/>
</dbReference>
<evidence type="ECO:0000256" key="5">
    <source>
        <dbReference type="ARBA" id="ARBA00022884"/>
    </source>
</evidence>
<evidence type="ECO:0000256" key="1">
    <source>
        <dbReference type="ARBA" id="ARBA00004604"/>
    </source>
</evidence>
<dbReference type="EMBL" id="JAKJXP020000087">
    <property type="protein sequence ID" value="KAK7747773.1"/>
    <property type="molecule type" value="Genomic_DNA"/>
</dbReference>
<feature type="domain" description="KRR1 small subunit processome component first KH" evidence="10">
    <location>
        <begin position="36"/>
        <end position="116"/>
    </location>
</feature>
<keyword evidence="4 8" id="KW-0698">rRNA processing</keyword>
<feature type="domain" description="KRR1 small subunit processome component second KH" evidence="11">
    <location>
        <begin position="118"/>
        <end position="163"/>
    </location>
</feature>
<dbReference type="InterPro" id="IPR024166">
    <property type="entry name" value="rRNA_assembly_KRR1"/>
</dbReference>
<evidence type="ECO:0000313" key="12">
    <source>
        <dbReference type="EMBL" id="KAK7747773.1"/>
    </source>
</evidence>
<sequence length="307" mass="35625">MSYKKDKPWDTDDIDKWKVEAFKPEDNAGGQFAEESSFATLFPKYREVYLKESWPLVTKLLKDIGVACTLDLIEGSMTVKTTRKTWDPAAILNARDFIRLLARSVPIQEARKILEDGVACDIIKIRNLVRNKDKFVKRRQRILGPGGSTLKALELLTSTYILARRVVEDCMANVHPIYQIKELMVKRELAKDPELAQESWDRFLPNYKKRSLSQRRVPFKVTDKAKKTYTPFPNAPEPSKVDKQLEAGEYHIGREAKKRIAQEERSEQQKAAKEEKKREREKDFVAPDEPGTSERKKKKRKTREAED</sequence>
<keyword evidence="7 8" id="KW-0687">Ribonucleoprotein</keyword>
<dbReference type="GO" id="GO:0032040">
    <property type="term" value="C:small-subunit processome"/>
    <property type="evidence" value="ECO:0007669"/>
    <property type="project" value="TreeGrafter"/>
</dbReference>
<dbReference type="InterPro" id="IPR041174">
    <property type="entry name" value="KRR1-like_KH1"/>
</dbReference>
<dbReference type="CDD" id="cd22393">
    <property type="entry name" value="KH-I_KRR1_rpt1"/>
    <property type="match status" value="1"/>
</dbReference>
<protein>
    <recommendedName>
        <fullName evidence="8">KRR1 small subunit processome component</fullName>
    </recommendedName>
    <alternativeName>
        <fullName evidence="8">KRR-R motif-containing protein 1</fullName>
    </alternativeName>
</protein>
<evidence type="ECO:0000259" key="10">
    <source>
        <dbReference type="Pfam" id="PF17903"/>
    </source>
</evidence>
<evidence type="ECO:0000256" key="7">
    <source>
        <dbReference type="ARBA" id="ARBA00023274"/>
    </source>
</evidence>
<accession>A0AAN9US85</accession>
<dbReference type="GO" id="GO:0003723">
    <property type="term" value="F:RNA binding"/>
    <property type="evidence" value="ECO:0007669"/>
    <property type="project" value="UniProtKB-KW"/>
</dbReference>
<evidence type="ECO:0000313" key="13">
    <source>
        <dbReference type="Proteomes" id="UP001320420"/>
    </source>
</evidence>
<feature type="compositionally biased region" description="Basic and acidic residues" evidence="9">
    <location>
        <begin position="239"/>
        <end position="285"/>
    </location>
</feature>
<feature type="compositionally biased region" description="Basic residues" evidence="9">
    <location>
        <begin position="295"/>
        <end position="307"/>
    </location>
</feature>
<evidence type="ECO:0000256" key="8">
    <source>
        <dbReference type="PIRNR" id="PIRNR006515"/>
    </source>
</evidence>
<dbReference type="Pfam" id="PF17903">
    <property type="entry name" value="KH_KRR1_1st"/>
    <property type="match status" value="1"/>
</dbReference>
<organism evidence="12 13">
    <name type="scientific">Diatrype stigma</name>
    <dbReference type="NCBI Taxonomy" id="117547"/>
    <lineage>
        <taxon>Eukaryota</taxon>
        <taxon>Fungi</taxon>
        <taxon>Dikarya</taxon>
        <taxon>Ascomycota</taxon>
        <taxon>Pezizomycotina</taxon>
        <taxon>Sordariomycetes</taxon>
        <taxon>Xylariomycetidae</taxon>
        <taxon>Xylariales</taxon>
        <taxon>Diatrypaceae</taxon>
        <taxon>Diatrype</taxon>
    </lineage>
</organism>
<comment type="similarity">
    <text evidence="2 8">Belongs to the KRR1 family.</text>
</comment>
<dbReference type="CDD" id="cd22394">
    <property type="entry name" value="KH-I_KRR1_rpt2"/>
    <property type="match status" value="1"/>
</dbReference>
<evidence type="ECO:0000256" key="9">
    <source>
        <dbReference type="SAM" id="MobiDB-lite"/>
    </source>
</evidence>
<proteinExistence type="inferred from homology"/>
<keyword evidence="6 8" id="KW-0539">Nucleus</keyword>